<organism evidence="2">
    <name type="scientific">Acidithiobacillus ferrianus</name>
    <dbReference type="NCBI Taxonomy" id="2678518"/>
    <lineage>
        <taxon>Bacteria</taxon>
        <taxon>Pseudomonadati</taxon>
        <taxon>Pseudomonadota</taxon>
        <taxon>Acidithiobacillia</taxon>
        <taxon>Acidithiobacillales</taxon>
        <taxon>Acidithiobacillaceae</taxon>
        <taxon>Acidithiobacillus</taxon>
    </lineage>
</organism>
<keyword evidence="1" id="KW-0732">Signal</keyword>
<feature type="chain" id="PRO_5032829952" description="Lipoprotein" evidence="1">
    <location>
        <begin position="22"/>
        <end position="148"/>
    </location>
</feature>
<comment type="caution">
    <text evidence="2">The sequence shown here is derived from an EMBL/GenBank/DDBJ whole genome shotgun (WGS) entry which is preliminary data.</text>
</comment>
<protein>
    <recommendedName>
        <fullName evidence="3">Lipoprotein</fullName>
    </recommendedName>
</protein>
<dbReference type="AlphaFoldDB" id="A0A845UI30"/>
<dbReference type="EMBL" id="WNJL01000037">
    <property type="protein sequence ID" value="NDU43494.1"/>
    <property type="molecule type" value="Genomic_DNA"/>
</dbReference>
<feature type="signal peptide" evidence="1">
    <location>
        <begin position="1"/>
        <end position="21"/>
    </location>
</feature>
<proteinExistence type="predicted"/>
<reference evidence="2" key="1">
    <citation type="submission" date="2019-11" db="EMBL/GenBank/DDBJ databases">
        <title>Acidithiobacillus ferrianus sp. nov.: a facultatively anaerobic and extremely acidophilic chemolithoautotroph.</title>
        <authorList>
            <person name="Norris P.R."/>
            <person name="Falagan C."/>
            <person name="Moya-Beltran A."/>
            <person name="Castro M."/>
            <person name="Quatrini R."/>
            <person name="Johnson D.B."/>
        </authorList>
    </citation>
    <scope>NUCLEOTIDE SEQUENCE [LARGE SCALE GENOMIC DNA]</scope>
    <source>
        <strain evidence="2">MG</strain>
    </source>
</reference>
<sequence length="148" mass="16566">MNRQIAVVIMAIMASVSVADAATVTAVTPPPAVAKALASVTHRYCEMDANNQGVMQHRLSILGIKTQVRTGINWPLVMDYRETCEPTRADLHRYNQAEQPLVKAVRDRYHVPVWNLKQTYQFCTKLEKRKGVKTTGIIGTLYLCPAIK</sequence>
<accession>A0A845UI30</accession>
<evidence type="ECO:0000256" key="1">
    <source>
        <dbReference type="SAM" id="SignalP"/>
    </source>
</evidence>
<gene>
    <name evidence="2" type="ORF">GL267_12905</name>
</gene>
<evidence type="ECO:0000313" key="2">
    <source>
        <dbReference type="EMBL" id="NDU43494.1"/>
    </source>
</evidence>
<evidence type="ECO:0008006" key="3">
    <source>
        <dbReference type="Google" id="ProtNLM"/>
    </source>
</evidence>
<dbReference type="RefSeq" id="WP_163098681.1">
    <property type="nucleotide sequence ID" value="NZ_CP127523.1"/>
</dbReference>
<name>A0A845UI30_9PROT</name>